<dbReference type="SUPFAM" id="SSF50729">
    <property type="entry name" value="PH domain-like"/>
    <property type="match status" value="1"/>
</dbReference>
<feature type="compositionally biased region" description="Polar residues" evidence="1">
    <location>
        <begin position="465"/>
        <end position="475"/>
    </location>
</feature>
<reference evidence="4 5" key="1">
    <citation type="journal article" date="2018" name="Genome Biol. Evol.">
        <title>Multiple Roots of Fruiting Body Formation in Amoebozoa.</title>
        <authorList>
            <person name="Hillmann F."/>
            <person name="Forbes G."/>
            <person name="Novohradska S."/>
            <person name="Ferling I."/>
            <person name="Riege K."/>
            <person name="Groth M."/>
            <person name="Westermann M."/>
            <person name="Marz M."/>
            <person name="Spaller T."/>
            <person name="Winckler T."/>
            <person name="Schaap P."/>
            <person name="Glockner G."/>
        </authorList>
    </citation>
    <scope>NUCLEOTIDE SEQUENCE [LARGE SCALE GENOMIC DNA]</scope>
    <source>
        <strain evidence="4 5">Jena</strain>
    </source>
</reference>
<dbReference type="OrthoDB" id="660555at2759"/>
<proteinExistence type="predicted"/>
<feature type="compositionally biased region" description="Polar residues" evidence="1">
    <location>
        <begin position="488"/>
        <end position="515"/>
    </location>
</feature>
<dbReference type="InterPro" id="IPR000219">
    <property type="entry name" value="DH_dom"/>
</dbReference>
<accession>A0A2P6MQL6</accession>
<evidence type="ECO:0000256" key="1">
    <source>
        <dbReference type="SAM" id="MobiDB-lite"/>
    </source>
</evidence>
<comment type="caution">
    <text evidence="4">The sequence shown here is derived from an EMBL/GenBank/DDBJ whole genome shotgun (WGS) entry which is preliminary data.</text>
</comment>
<dbReference type="InterPro" id="IPR035899">
    <property type="entry name" value="DBL_dom_sf"/>
</dbReference>
<dbReference type="InParanoid" id="A0A2P6MQL6"/>
<evidence type="ECO:0000259" key="3">
    <source>
        <dbReference type="PROSITE" id="PS50010"/>
    </source>
</evidence>
<dbReference type="GO" id="GO:0005085">
    <property type="term" value="F:guanyl-nucleotide exchange factor activity"/>
    <property type="evidence" value="ECO:0007669"/>
    <property type="project" value="InterPro"/>
</dbReference>
<gene>
    <name evidence="4" type="ORF">PROFUN_16298</name>
</gene>
<dbReference type="PROSITE" id="PS50003">
    <property type="entry name" value="PH_DOMAIN"/>
    <property type="match status" value="1"/>
</dbReference>
<dbReference type="Gene3D" id="1.20.900.10">
    <property type="entry name" value="Dbl homology (DH) domain"/>
    <property type="match status" value="1"/>
</dbReference>
<dbReference type="SUPFAM" id="SSF48065">
    <property type="entry name" value="DBL homology domain (DH-domain)"/>
    <property type="match status" value="1"/>
</dbReference>
<evidence type="ECO:0000259" key="2">
    <source>
        <dbReference type="PROSITE" id="PS50003"/>
    </source>
</evidence>
<organism evidence="4 5">
    <name type="scientific">Planoprotostelium fungivorum</name>
    <dbReference type="NCBI Taxonomy" id="1890364"/>
    <lineage>
        <taxon>Eukaryota</taxon>
        <taxon>Amoebozoa</taxon>
        <taxon>Evosea</taxon>
        <taxon>Variosea</taxon>
        <taxon>Cavosteliida</taxon>
        <taxon>Cavosteliaceae</taxon>
        <taxon>Planoprotostelium</taxon>
    </lineage>
</organism>
<dbReference type="PROSITE" id="PS50010">
    <property type="entry name" value="DH_2"/>
    <property type="match status" value="1"/>
</dbReference>
<evidence type="ECO:0000313" key="4">
    <source>
        <dbReference type="EMBL" id="PRP74001.1"/>
    </source>
</evidence>
<feature type="domain" description="DH" evidence="3">
    <location>
        <begin position="197"/>
        <end position="239"/>
    </location>
</feature>
<dbReference type="GO" id="GO:0005737">
    <property type="term" value="C:cytoplasm"/>
    <property type="evidence" value="ECO:0007669"/>
    <property type="project" value="TreeGrafter"/>
</dbReference>
<evidence type="ECO:0008006" key="6">
    <source>
        <dbReference type="Google" id="ProtNLM"/>
    </source>
</evidence>
<keyword evidence="5" id="KW-1185">Reference proteome</keyword>
<feature type="region of interest" description="Disordered" evidence="1">
    <location>
        <begin position="463"/>
        <end position="547"/>
    </location>
</feature>
<evidence type="ECO:0000313" key="5">
    <source>
        <dbReference type="Proteomes" id="UP000241769"/>
    </source>
</evidence>
<dbReference type="InterPro" id="IPR001849">
    <property type="entry name" value="PH_domain"/>
</dbReference>
<dbReference type="PANTHER" id="PTHR12673:SF263">
    <property type="entry name" value="PLECKSTRIN DOMAIN-CONTAINING PROTEIN"/>
    <property type="match status" value="1"/>
</dbReference>
<name>A0A2P6MQL6_9EUKA</name>
<dbReference type="PANTHER" id="PTHR12673">
    <property type="entry name" value="FACIOGENITAL DYSPLASIA PROTEIN"/>
    <property type="match status" value="1"/>
</dbReference>
<dbReference type="AlphaFoldDB" id="A0A2P6MQL6"/>
<dbReference type="Proteomes" id="UP000241769">
    <property type="component" value="Unassembled WGS sequence"/>
</dbReference>
<dbReference type="InterPro" id="IPR051092">
    <property type="entry name" value="FYVE_RhoGEF_PH"/>
</dbReference>
<feature type="domain" description="PH" evidence="2">
    <location>
        <begin position="88"/>
        <end position="317"/>
    </location>
</feature>
<dbReference type="Pfam" id="PF00621">
    <property type="entry name" value="RhoGEF"/>
    <property type="match status" value="1"/>
</dbReference>
<protein>
    <recommendedName>
        <fullName evidence="6">PH domain-containing protein</fullName>
    </recommendedName>
</protein>
<dbReference type="EMBL" id="MDYQ01000512">
    <property type="protein sequence ID" value="PRP74001.1"/>
    <property type="molecule type" value="Genomic_DNA"/>
</dbReference>
<sequence length="547" mass="62176">MLLYKLIQQMRGPILTCHTAAAKLIRLYCKKTEDFMPELPALMSHLMDDSPPTIFTLSKLNVQGNQAIEPLQAIFIILPTWINWLDNIPLQQGRRAELKSQWEPFWVILQPPALSLWKKDHSTISTFMKGLAPHLVQLTLQLHFTQGHQSQLSLPEQPQLKGEEICLSLALSSALIAAARQHQAQFGLSQIQLFCSRIPRYVMLLTDLDKNTPNYHIDKDNLSEALEKVKGVASLINNKKEAKYFNILISLYNQLEPKVEEKLNQRLRLVEKINIDNYTQINRQLFQLQLGANTYSFKVKTKEEKKEWLGDIQKYIQDSQMKVISFQQSLKNIDKVPNTPNAELLSKLQLSPRGYRRRDATQSMPPTRVSLHYVRSKTGSFRHSMDSTFFGLPPLISDKHHLTTLGLHCSVTMEEPPAPTKVKETKNNSRSNYTAINHTMASTVIPTAFLQAGSVAPILKPVKQSEGQVQKSPSQPEDEKTERKVVTHKTTTQEGSSAVQRTVTVTPPSLNWTERTSLEPEATLSPSNRRKRFRASMALHRGAKPEQ</sequence>